<gene>
    <name evidence="1" type="ORF">D5R81_17610</name>
</gene>
<accession>A0A3A6TYC6</accession>
<organism evidence="1 2">
    <name type="scientific">Parashewanella spongiae</name>
    <dbReference type="NCBI Taxonomy" id="342950"/>
    <lineage>
        <taxon>Bacteria</taxon>
        <taxon>Pseudomonadati</taxon>
        <taxon>Pseudomonadota</taxon>
        <taxon>Gammaproteobacteria</taxon>
        <taxon>Alteromonadales</taxon>
        <taxon>Shewanellaceae</taxon>
        <taxon>Parashewanella</taxon>
    </lineage>
</organism>
<evidence type="ECO:0008006" key="3">
    <source>
        <dbReference type="Google" id="ProtNLM"/>
    </source>
</evidence>
<dbReference type="AlphaFoldDB" id="A0A3A6TYC6"/>
<protein>
    <recommendedName>
        <fullName evidence="3">LRAT domain-containing protein</fullName>
    </recommendedName>
</protein>
<name>A0A3A6TYC6_9GAMM</name>
<dbReference type="OrthoDB" id="9812095at2"/>
<proteinExistence type="predicted"/>
<dbReference type="EMBL" id="QYYH01000159">
    <property type="protein sequence ID" value="RJY06494.1"/>
    <property type="molecule type" value="Genomic_DNA"/>
</dbReference>
<dbReference type="RefSeq" id="WP_121854925.1">
    <property type="nucleotide sequence ID" value="NZ_CP037952.1"/>
</dbReference>
<keyword evidence="2" id="KW-1185">Reference proteome</keyword>
<sequence>MPLPVVWIGGAIFSALLLAEKNNQRKNVELHRLRPLSKTEKKPSLKLTPSLLNKGARKAKLKNGSIVCCHVYGVILHTGIWIDGAIVELHGSGLVRVVSPERFLKDRSGEKIYVATQANGKVLFDLIAANRGKELVYQYRDYDLLKNNCYRFTYSCLSDSEEYINSFTEFNEYLIKHFQCDIYWDEALIPKKW</sequence>
<evidence type="ECO:0000313" key="1">
    <source>
        <dbReference type="EMBL" id="RJY06494.1"/>
    </source>
</evidence>
<reference evidence="1 2" key="1">
    <citation type="submission" date="2018-09" db="EMBL/GenBank/DDBJ databases">
        <title>Phylogeny of the Shewanellaceae, and recommendation for two new genera, Pseudoshewanella and Parashewanella.</title>
        <authorList>
            <person name="Wang G."/>
        </authorList>
    </citation>
    <scope>NUCLEOTIDE SEQUENCE [LARGE SCALE GENOMIC DNA]</scope>
    <source>
        <strain evidence="1 2">KCTC 22492</strain>
    </source>
</reference>
<dbReference type="Proteomes" id="UP000273022">
    <property type="component" value="Unassembled WGS sequence"/>
</dbReference>
<comment type="caution">
    <text evidence="1">The sequence shown here is derived from an EMBL/GenBank/DDBJ whole genome shotgun (WGS) entry which is preliminary data.</text>
</comment>
<evidence type="ECO:0000313" key="2">
    <source>
        <dbReference type="Proteomes" id="UP000273022"/>
    </source>
</evidence>